<gene>
    <name evidence="1" type="ORF">ACFQ4B_10390</name>
</gene>
<comment type="caution">
    <text evidence="1">The sequence shown here is derived from an EMBL/GenBank/DDBJ whole genome shotgun (WGS) entry which is preliminary data.</text>
</comment>
<sequence length="105" mass="11981">MKLFTKEIKNIKVDGGLFHCIIDQTPQLEAVIFKIYPASTKTSYCQMSFSWTAAWSVTFHKPSVCASLIRYALGSGWDPSLEKNRWEIPDADFLIHKLQLDNLEG</sequence>
<dbReference type="EMBL" id="JBHTLU010000013">
    <property type="protein sequence ID" value="MFD1220530.1"/>
    <property type="molecule type" value="Genomic_DNA"/>
</dbReference>
<protein>
    <submittedName>
        <fullName evidence="1">Uncharacterized protein</fullName>
    </submittedName>
</protein>
<organism evidence="1 2">
    <name type="scientific">Paenibacillus vulneris</name>
    <dbReference type="NCBI Taxonomy" id="1133364"/>
    <lineage>
        <taxon>Bacteria</taxon>
        <taxon>Bacillati</taxon>
        <taxon>Bacillota</taxon>
        <taxon>Bacilli</taxon>
        <taxon>Bacillales</taxon>
        <taxon>Paenibacillaceae</taxon>
        <taxon>Paenibacillus</taxon>
    </lineage>
</organism>
<dbReference type="RefSeq" id="WP_345587161.1">
    <property type="nucleotide sequence ID" value="NZ_BAABJG010000006.1"/>
</dbReference>
<name>A0ABW3ULT7_9BACL</name>
<accession>A0ABW3ULT7</accession>
<dbReference type="Proteomes" id="UP001597180">
    <property type="component" value="Unassembled WGS sequence"/>
</dbReference>
<keyword evidence="2" id="KW-1185">Reference proteome</keyword>
<proteinExistence type="predicted"/>
<reference evidence="2" key="1">
    <citation type="journal article" date="2019" name="Int. J. Syst. Evol. Microbiol.">
        <title>The Global Catalogue of Microorganisms (GCM) 10K type strain sequencing project: providing services to taxonomists for standard genome sequencing and annotation.</title>
        <authorList>
            <consortium name="The Broad Institute Genomics Platform"/>
            <consortium name="The Broad Institute Genome Sequencing Center for Infectious Disease"/>
            <person name="Wu L."/>
            <person name="Ma J."/>
        </authorList>
    </citation>
    <scope>NUCLEOTIDE SEQUENCE [LARGE SCALE GENOMIC DNA]</scope>
    <source>
        <strain evidence="2">CCUG 53270</strain>
    </source>
</reference>
<evidence type="ECO:0000313" key="1">
    <source>
        <dbReference type="EMBL" id="MFD1220530.1"/>
    </source>
</evidence>
<evidence type="ECO:0000313" key="2">
    <source>
        <dbReference type="Proteomes" id="UP001597180"/>
    </source>
</evidence>